<accession>G0TXQ1</accession>
<name>G0TXQ1_TRYVY</name>
<proteinExistence type="predicted"/>
<dbReference type="VEuPathDB" id="TriTrypDB:TvY486_0700850"/>
<dbReference type="PANTHER" id="PTHR14015:SF2">
    <property type="entry name" value="OPIOID GROWTH FACTOR RECEPTOR (OGFR) CONSERVED DOMAIN-CONTAINING PROTEIN"/>
    <property type="match status" value="1"/>
</dbReference>
<dbReference type="EMBL" id="HE573023">
    <property type="protein sequence ID" value="CCC48742.1"/>
    <property type="molecule type" value="Genomic_DNA"/>
</dbReference>
<dbReference type="AlphaFoldDB" id="G0TXQ1"/>
<reference evidence="1" key="1">
    <citation type="journal article" date="2012" name="Proc. Natl. Acad. Sci. U.S.A.">
        <title>Antigenic diversity is generated by distinct evolutionary mechanisms in African trypanosome species.</title>
        <authorList>
            <person name="Jackson A.P."/>
            <person name="Berry A."/>
            <person name="Aslett M."/>
            <person name="Allison H.C."/>
            <person name="Burton P."/>
            <person name="Vavrova-Anderson J."/>
            <person name="Brown R."/>
            <person name="Browne H."/>
            <person name="Corton N."/>
            <person name="Hauser H."/>
            <person name="Gamble J."/>
            <person name="Gilderthorp R."/>
            <person name="Marcello L."/>
            <person name="McQuillan J."/>
            <person name="Otto T.D."/>
            <person name="Quail M.A."/>
            <person name="Sanders M.J."/>
            <person name="van Tonder A."/>
            <person name="Ginger M.L."/>
            <person name="Field M.C."/>
            <person name="Barry J.D."/>
            <person name="Hertz-Fowler C."/>
            <person name="Berriman M."/>
        </authorList>
    </citation>
    <scope>NUCLEOTIDE SEQUENCE</scope>
    <source>
        <strain evidence="1">Y486</strain>
    </source>
</reference>
<evidence type="ECO:0008006" key="2">
    <source>
        <dbReference type="Google" id="ProtNLM"/>
    </source>
</evidence>
<dbReference type="GO" id="GO:0140625">
    <property type="term" value="F:opioid growth factor receptor activity"/>
    <property type="evidence" value="ECO:0007669"/>
    <property type="project" value="InterPro"/>
</dbReference>
<evidence type="ECO:0000313" key="1">
    <source>
        <dbReference type="EMBL" id="CCC48742.1"/>
    </source>
</evidence>
<protein>
    <recommendedName>
        <fullName evidence="2">Opioid growth factor receptor (OGFr) conserved domain-containing protein</fullName>
    </recommendedName>
</protein>
<organism evidence="1">
    <name type="scientific">Trypanosoma vivax (strain Y486)</name>
    <dbReference type="NCBI Taxonomy" id="1055687"/>
    <lineage>
        <taxon>Eukaryota</taxon>
        <taxon>Discoba</taxon>
        <taxon>Euglenozoa</taxon>
        <taxon>Kinetoplastea</taxon>
        <taxon>Metakinetoplastina</taxon>
        <taxon>Trypanosomatida</taxon>
        <taxon>Trypanosomatidae</taxon>
        <taxon>Trypanosoma</taxon>
        <taxon>Duttonella</taxon>
    </lineage>
</organism>
<dbReference type="PANTHER" id="PTHR14015">
    <property type="entry name" value="OPIOID GROWTH FACTOR RECEPTOR OGFR ZETA-TYPE OPIOID RECEPTOR"/>
    <property type="match status" value="1"/>
</dbReference>
<gene>
    <name evidence="1" type="ORF">TVY486_0700850</name>
</gene>
<sequence>MKCAGAASPLPPSEVLCDLEAFLTRLRNESQRQFENGLPKRRHPSVAFYAGECPVRLLIPPKEAPTFPPDGGLFHVISLHQALLPVCHSATFSDEEQSLRLSSPTGLELLRLNWELLLYLLFPSVQPDCLGGGIPSGAKGHEDGETVSANSKEGMGGTCSIFSVHDVCFPLSWDDYSELRQPCLMDRVHYSYVVFLRFFGWRIHDEESGVLDRHRSWRLRYAALSRQDYFCCGHTASGDKDAVEGNGCVIYSTLMNKCANECSPRGGTGCGFEGRMPRHYYALTHILNVLLELCLIRYAVNLIAFLMEEMTKGRLLFLQPLLEEQWLPLVFNARQVPDADKARLRHQLYRLTHSDSD</sequence>
<dbReference type="InterPro" id="IPR039574">
    <property type="entry name" value="OGFr"/>
</dbReference>